<accession>A0ABN0SXY4</accession>
<protein>
    <recommendedName>
        <fullName evidence="4">Permease</fullName>
    </recommendedName>
</protein>
<gene>
    <name evidence="2" type="ORF">GCM10008919_06440</name>
</gene>
<keyword evidence="3" id="KW-1185">Reference proteome</keyword>
<feature type="transmembrane region" description="Helical" evidence="1">
    <location>
        <begin position="401"/>
        <end position="418"/>
    </location>
</feature>
<dbReference type="Proteomes" id="UP001500399">
    <property type="component" value="Unassembled WGS sequence"/>
</dbReference>
<evidence type="ECO:0000313" key="3">
    <source>
        <dbReference type="Proteomes" id="UP001500399"/>
    </source>
</evidence>
<proteinExistence type="predicted"/>
<name>A0ABN0SXY4_9FIRM</name>
<feature type="transmembrane region" description="Helical" evidence="1">
    <location>
        <begin position="185"/>
        <end position="203"/>
    </location>
</feature>
<dbReference type="EMBL" id="BAAACR010000002">
    <property type="protein sequence ID" value="GAA0205835.1"/>
    <property type="molecule type" value="Genomic_DNA"/>
</dbReference>
<feature type="transmembrane region" description="Helical" evidence="1">
    <location>
        <begin position="266"/>
        <end position="290"/>
    </location>
</feature>
<feature type="transmembrane region" description="Helical" evidence="1">
    <location>
        <begin position="366"/>
        <end position="389"/>
    </location>
</feature>
<evidence type="ECO:0008006" key="4">
    <source>
        <dbReference type="Google" id="ProtNLM"/>
    </source>
</evidence>
<feature type="transmembrane region" description="Helical" evidence="1">
    <location>
        <begin position="162"/>
        <end position="178"/>
    </location>
</feature>
<dbReference type="RefSeq" id="WP_304988023.1">
    <property type="nucleotide sequence ID" value="NZ_BAAACR010000002.1"/>
</dbReference>
<feature type="transmembrane region" description="Helical" evidence="1">
    <location>
        <begin position="223"/>
        <end position="245"/>
    </location>
</feature>
<feature type="transmembrane region" description="Helical" evidence="1">
    <location>
        <begin position="12"/>
        <end position="34"/>
    </location>
</feature>
<keyword evidence="1" id="KW-0812">Transmembrane</keyword>
<feature type="transmembrane region" description="Helical" evidence="1">
    <location>
        <begin position="121"/>
        <end position="142"/>
    </location>
</feature>
<comment type="caution">
    <text evidence="2">The sequence shown here is derived from an EMBL/GenBank/DDBJ whole genome shotgun (WGS) entry which is preliminary data.</text>
</comment>
<keyword evidence="1" id="KW-0472">Membrane</keyword>
<reference evidence="2 3" key="1">
    <citation type="journal article" date="2019" name="Int. J. Syst. Evol. Microbiol.">
        <title>The Global Catalogue of Microorganisms (GCM) 10K type strain sequencing project: providing services to taxonomists for standard genome sequencing and annotation.</title>
        <authorList>
            <consortium name="The Broad Institute Genomics Platform"/>
            <consortium name="The Broad Institute Genome Sequencing Center for Infectious Disease"/>
            <person name="Wu L."/>
            <person name="Ma J."/>
        </authorList>
    </citation>
    <scope>NUCLEOTIDE SEQUENCE [LARGE SCALE GENOMIC DNA]</scope>
    <source>
        <strain evidence="2 3">JCM 8542</strain>
    </source>
</reference>
<organism evidence="2 3">
    <name type="scientific">Selenomonas dianae</name>
    <dbReference type="NCBI Taxonomy" id="135079"/>
    <lineage>
        <taxon>Bacteria</taxon>
        <taxon>Bacillati</taxon>
        <taxon>Bacillota</taxon>
        <taxon>Negativicutes</taxon>
        <taxon>Selenomonadales</taxon>
        <taxon>Selenomonadaceae</taxon>
        <taxon>Selenomonas</taxon>
    </lineage>
</organism>
<evidence type="ECO:0000256" key="1">
    <source>
        <dbReference type="SAM" id="Phobius"/>
    </source>
</evidence>
<feature type="transmembrane region" description="Helical" evidence="1">
    <location>
        <begin position="302"/>
        <end position="322"/>
    </location>
</feature>
<sequence>MDGEKNGMIASLGTAFVLVTGTSMALILTALLLTRVGMPFAAAYTVTVLACICGTLAVSRAGRTRIAFPSPAIVSWLVCEEIIAHGFSWQEILGIAAAVSCAGALLARTRYLHSLTSALPPILRTGLVLGLGLTMLQTAALYARVLLPSPWALTMSGTLSDPLTYFTLMGILLVLLLHERMPRAALPLGIILIGVLTWVEGFWEIPSAPFLIPDLEGTAFALMVVPSDLCAAVTLGGTLLIALSAESMAVLMVKNDDAAHLSLARLFTVSGCMSLLGAFPLTIAPISASIETEYEAHHKEGIPLTAVLFALLLAFLLPCAILMQALADFPAMSAVALAVMGLLLLMRGMQMLKCTTNFTLREGAVVAAFVLTAYDIKTGLTLALFLWTLLTTVRGEKVPRMTGALTAFFSLFFLLKWIL</sequence>
<keyword evidence="1" id="KW-1133">Transmembrane helix</keyword>
<evidence type="ECO:0000313" key="2">
    <source>
        <dbReference type="EMBL" id="GAA0205835.1"/>
    </source>
</evidence>
<feature type="transmembrane region" description="Helical" evidence="1">
    <location>
        <begin position="40"/>
        <end position="59"/>
    </location>
</feature>
<feature type="transmembrane region" description="Helical" evidence="1">
    <location>
        <begin position="329"/>
        <end position="346"/>
    </location>
</feature>